<organism evidence="1 2">
    <name type="scientific">Senna tora</name>
    <dbReference type="NCBI Taxonomy" id="362788"/>
    <lineage>
        <taxon>Eukaryota</taxon>
        <taxon>Viridiplantae</taxon>
        <taxon>Streptophyta</taxon>
        <taxon>Embryophyta</taxon>
        <taxon>Tracheophyta</taxon>
        <taxon>Spermatophyta</taxon>
        <taxon>Magnoliopsida</taxon>
        <taxon>eudicotyledons</taxon>
        <taxon>Gunneridae</taxon>
        <taxon>Pentapetalae</taxon>
        <taxon>rosids</taxon>
        <taxon>fabids</taxon>
        <taxon>Fabales</taxon>
        <taxon>Fabaceae</taxon>
        <taxon>Caesalpinioideae</taxon>
        <taxon>Cassia clade</taxon>
        <taxon>Senna</taxon>
    </lineage>
</organism>
<dbReference type="PANTHER" id="PTHR33971">
    <property type="entry name" value="OS06G0232000 PROTEIN"/>
    <property type="match status" value="1"/>
</dbReference>
<proteinExistence type="predicted"/>
<comment type="caution">
    <text evidence="1">The sequence shown here is derived from an EMBL/GenBank/DDBJ whole genome shotgun (WGS) entry which is preliminary data.</text>
</comment>
<name>A0A834SFV3_9FABA</name>
<reference evidence="1" key="1">
    <citation type="submission" date="2020-09" db="EMBL/GenBank/DDBJ databases">
        <title>Genome-Enabled Discovery of Anthraquinone Biosynthesis in Senna tora.</title>
        <authorList>
            <person name="Kang S.-H."/>
            <person name="Pandey R.P."/>
            <person name="Lee C.-M."/>
            <person name="Sim J.-S."/>
            <person name="Jeong J.-T."/>
            <person name="Choi B.-S."/>
            <person name="Jung M."/>
            <person name="Ginzburg D."/>
            <person name="Zhao K."/>
            <person name="Won S.Y."/>
            <person name="Oh T.-J."/>
            <person name="Yu Y."/>
            <person name="Kim N.-H."/>
            <person name="Lee O.R."/>
            <person name="Lee T.-H."/>
            <person name="Bashyal P."/>
            <person name="Kim T.-S."/>
            <person name="Lee W.-H."/>
            <person name="Kawkins C."/>
            <person name="Kim C.-K."/>
            <person name="Kim J.S."/>
            <person name="Ahn B.O."/>
            <person name="Rhee S.Y."/>
            <person name="Sohng J.K."/>
        </authorList>
    </citation>
    <scope>NUCLEOTIDE SEQUENCE</scope>
    <source>
        <tissue evidence="1">Leaf</tissue>
    </source>
</reference>
<dbReference type="OrthoDB" id="768992at2759"/>
<dbReference type="Proteomes" id="UP000634136">
    <property type="component" value="Unassembled WGS sequence"/>
</dbReference>
<gene>
    <name evidence="1" type="ORF">G2W53_041860</name>
</gene>
<dbReference type="EMBL" id="JAAIUW010000013">
    <property type="protein sequence ID" value="KAF7802749.1"/>
    <property type="molecule type" value="Genomic_DNA"/>
</dbReference>
<evidence type="ECO:0000313" key="1">
    <source>
        <dbReference type="EMBL" id="KAF7802749.1"/>
    </source>
</evidence>
<sequence length="283" mass="32252">MAYYYTSPYPPGSDFAYSATTFSEPRLIEYDPNSEKYSQLVIYYNSTTLDFNEPDFDEYDPTPYGGGYDIVQTYGKPLPPSIETCHPLSGSDQKAIIPHQIESAGKVTDEMPQSSDEKAVIPHQIGSAGKVFDEMPQSKLRDLPEEEEESIHESQDLNPYEGEDIKEHEEKQVAPEYPSGYGLEAMDLCESLFGYWPCLARMRRNRENWCEEEEEDDDIGGGRYCCKENMWKGTADYLFGSPYPYGGRGEEGSGYGGEVFYGYQRQCPTQSQYKQIEYNGNSW</sequence>
<evidence type="ECO:0000313" key="2">
    <source>
        <dbReference type="Proteomes" id="UP000634136"/>
    </source>
</evidence>
<dbReference type="PANTHER" id="PTHR33971:SF3">
    <property type="entry name" value="UBIQUITIN CARBOXYL-TERMINAL HYDROLASE 36"/>
    <property type="match status" value="1"/>
</dbReference>
<accession>A0A834SFV3</accession>
<dbReference type="AlphaFoldDB" id="A0A834SFV3"/>
<dbReference type="InterPro" id="IPR038943">
    <property type="entry name" value="PLDrp1-like"/>
</dbReference>
<dbReference type="GO" id="GO:0070300">
    <property type="term" value="F:phosphatidic acid binding"/>
    <property type="evidence" value="ECO:0007669"/>
    <property type="project" value="InterPro"/>
</dbReference>
<dbReference type="GO" id="GO:0004674">
    <property type="term" value="F:protein serine/threonine kinase activity"/>
    <property type="evidence" value="ECO:0007669"/>
    <property type="project" value="TreeGrafter"/>
</dbReference>
<protein>
    <submittedName>
        <fullName evidence="1">Uncharacterized protein</fullName>
    </submittedName>
</protein>
<keyword evidence="2" id="KW-1185">Reference proteome</keyword>